<dbReference type="Proteomes" id="UP000829196">
    <property type="component" value="Unassembled WGS sequence"/>
</dbReference>
<dbReference type="SMR" id="A0A8T3A2X4"/>
<keyword evidence="2" id="KW-1185">Reference proteome</keyword>
<dbReference type="EMBL" id="JAGYWB010000019">
    <property type="protein sequence ID" value="KAI0488706.1"/>
    <property type="molecule type" value="Genomic_DNA"/>
</dbReference>
<name>A0A8T3A2X4_DENNO</name>
<organism evidence="1 2">
    <name type="scientific">Dendrobium nobile</name>
    <name type="common">Orchid</name>
    <dbReference type="NCBI Taxonomy" id="94219"/>
    <lineage>
        <taxon>Eukaryota</taxon>
        <taxon>Viridiplantae</taxon>
        <taxon>Streptophyta</taxon>
        <taxon>Embryophyta</taxon>
        <taxon>Tracheophyta</taxon>
        <taxon>Spermatophyta</taxon>
        <taxon>Magnoliopsida</taxon>
        <taxon>Liliopsida</taxon>
        <taxon>Asparagales</taxon>
        <taxon>Orchidaceae</taxon>
        <taxon>Epidendroideae</taxon>
        <taxon>Malaxideae</taxon>
        <taxon>Dendrobiinae</taxon>
        <taxon>Dendrobium</taxon>
    </lineage>
</organism>
<proteinExistence type="predicted"/>
<dbReference type="AlphaFoldDB" id="A0A8T3A2X4"/>
<evidence type="ECO:0000313" key="1">
    <source>
        <dbReference type="EMBL" id="KAI0488706.1"/>
    </source>
</evidence>
<evidence type="ECO:0000313" key="2">
    <source>
        <dbReference type="Proteomes" id="UP000829196"/>
    </source>
</evidence>
<comment type="caution">
    <text evidence="1">The sequence shown here is derived from an EMBL/GenBank/DDBJ whole genome shotgun (WGS) entry which is preliminary data.</text>
</comment>
<reference evidence="1" key="1">
    <citation type="journal article" date="2022" name="Front. Genet.">
        <title>Chromosome-Scale Assembly of the Dendrobium nobile Genome Provides Insights Into the Molecular Mechanism of the Biosynthesis of the Medicinal Active Ingredient of Dendrobium.</title>
        <authorList>
            <person name="Xu Q."/>
            <person name="Niu S.-C."/>
            <person name="Li K.-L."/>
            <person name="Zheng P.-J."/>
            <person name="Zhang X.-J."/>
            <person name="Jia Y."/>
            <person name="Liu Y."/>
            <person name="Niu Y.-X."/>
            <person name="Yu L.-H."/>
            <person name="Chen D.-F."/>
            <person name="Zhang G.-Q."/>
        </authorList>
    </citation>
    <scope>NUCLEOTIDE SEQUENCE</scope>
    <source>
        <tissue evidence="1">Leaf</tissue>
    </source>
</reference>
<gene>
    <name evidence="1" type="ORF">KFK09_028545</name>
</gene>
<protein>
    <submittedName>
        <fullName evidence="1">Uncharacterized protein</fullName>
    </submittedName>
</protein>
<accession>A0A8T3A2X4</accession>
<sequence>MNAEKSQKLHSSGAIRPLFNLNRQELLEELKEYYVRRKEQDLSQGQLAGILQSKLTYFLRKQM</sequence>